<evidence type="ECO:0000256" key="1">
    <source>
        <dbReference type="ARBA" id="ARBA00022714"/>
    </source>
</evidence>
<dbReference type="Gene3D" id="2.102.10.10">
    <property type="entry name" value="Rieske [2Fe-2S] iron-sulphur domain"/>
    <property type="match status" value="1"/>
</dbReference>
<keyword evidence="3" id="KW-0560">Oxidoreductase</keyword>
<keyword evidence="4" id="KW-0408">Iron</keyword>
<dbReference type="SUPFAM" id="SSF50022">
    <property type="entry name" value="ISP domain"/>
    <property type="match status" value="1"/>
</dbReference>
<organism evidence="7 8">
    <name type="scientific">Ottowia thiooxydans</name>
    <dbReference type="NCBI Taxonomy" id="219182"/>
    <lineage>
        <taxon>Bacteria</taxon>
        <taxon>Pseudomonadati</taxon>
        <taxon>Pseudomonadota</taxon>
        <taxon>Betaproteobacteria</taxon>
        <taxon>Burkholderiales</taxon>
        <taxon>Comamonadaceae</taxon>
        <taxon>Ottowia</taxon>
    </lineage>
</organism>
<keyword evidence="5" id="KW-0411">Iron-sulfur</keyword>
<keyword evidence="8" id="KW-1185">Reference proteome</keyword>
<keyword evidence="2" id="KW-0479">Metal-binding</keyword>
<dbReference type="PROSITE" id="PS51296">
    <property type="entry name" value="RIESKE"/>
    <property type="match status" value="1"/>
</dbReference>
<dbReference type="InterPro" id="IPR044043">
    <property type="entry name" value="VanA_C_cat"/>
</dbReference>
<evidence type="ECO:0000259" key="6">
    <source>
        <dbReference type="PROSITE" id="PS51296"/>
    </source>
</evidence>
<evidence type="ECO:0000256" key="2">
    <source>
        <dbReference type="ARBA" id="ARBA00022723"/>
    </source>
</evidence>
<feature type="domain" description="Rieske" evidence="6">
    <location>
        <begin position="12"/>
        <end position="113"/>
    </location>
</feature>
<dbReference type="Gene3D" id="3.90.380.10">
    <property type="entry name" value="Naphthalene 1,2-dioxygenase Alpha Subunit, Chain A, domain 1"/>
    <property type="match status" value="1"/>
</dbReference>
<dbReference type="CDD" id="cd08878">
    <property type="entry name" value="RHO_alpha_C_DMO-like"/>
    <property type="match status" value="1"/>
</dbReference>
<comment type="caution">
    <text evidence="7">The sequence shown here is derived from an EMBL/GenBank/DDBJ whole genome shotgun (WGS) entry which is preliminary data.</text>
</comment>
<dbReference type="EMBL" id="JBEPSH010000002">
    <property type="protein sequence ID" value="MET4575935.1"/>
    <property type="molecule type" value="Genomic_DNA"/>
</dbReference>
<sequence>MALVNMFVRNCWYVAAWSHEVAGQLFSRTLLGEPICFFRDSVGKVVALADRCAHRGAPLSKGRIEGDSVRCMYHGMKFASNGQCQEIPGQDRIPPQACVQSYPVIERDSWIWIWMGVPAKADAAQIPPTWSLGSPEWPYKPGYYRYAAPHMLICDNLLDFSHLGYVHPTTLGGTENIAQRRPTVTRGDAVVRVERWLTNEVPAPFHTKVASFSGLVDRWHFYDFHVPGLLVMHSGVQATGTGAPEGNIKNALEFRSCQAVTPESESSSHYFFAVPRNFAIADQSITDRLFQDVVDAFEEDKVMIEAQARNLERAGKWTMAAIVADAALSQFRWLMSQALQKDAMTEATARS</sequence>
<evidence type="ECO:0000256" key="4">
    <source>
        <dbReference type="ARBA" id="ARBA00023004"/>
    </source>
</evidence>
<evidence type="ECO:0000313" key="7">
    <source>
        <dbReference type="EMBL" id="MET4575935.1"/>
    </source>
</evidence>
<protein>
    <submittedName>
        <fullName evidence="7">Phenylpropionate dioxygenase-like ring-hydroxylating dioxygenase large terminal subunit</fullName>
    </submittedName>
</protein>
<dbReference type="Proteomes" id="UP001549320">
    <property type="component" value="Unassembled WGS sequence"/>
</dbReference>
<evidence type="ECO:0000313" key="8">
    <source>
        <dbReference type="Proteomes" id="UP001549320"/>
    </source>
</evidence>
<dbReference type="PROSITE" id="PS00570">
    <property type="entry name" value="RING_HYDROXYL_ALPHA"/>
    <property type="match status" value="1"/>
</dbReference>
<dbReference type="InterPro" id="IPR050584">
    <property type="entry name" value="Cholesterol_7-desaturase"/>
</dbReference>
<evidence type="ECO:0000256" key="5">
    <source>
        <dbReference type="ARBA" id="ARBA00023014"/>
    </source>
</evidence>
<dbReference type="PANTHER" id="PTHR21266:SF60">
    <property type="entry name" value="3-KETOSTEROID-9-ALPHA-MONOOXYGENASE, OXYGENASE COMPONENT"/>
    <property type="match status" value="1"/>
</dbReference>
<gene>
    <name evidence="7" type="ORF">ABIE13_001035</name>
</gene>
<name>A0ABV2Q4G9_9BURK</name>
<reference evidence="7 8" key="1">
    <citation type="submission" date="2024-06" db="EMBL/GenBank/DDBJ databases">
        <title>Sorghum-associated microbial communities from plants grown in Nebraska, USA.</title>
        <authorList>
            <person name="Schachtman D."/>
        </authorList>
    </citation>
    <scope>NUCLEOTIDE SEQUENCE [LARGE SCALE GENOMIC DNA]</scope>
    <source>
        <strain evidence="7 8">2709</strain>
    </source>
</reference>
<dbReference type="InterPro" id="IPR017941">
    <property type="entry name" value="Rieske_2Fe-2S"/>
</dbReference>
<dbReference type="PANTHER" id="PTHR21266">
    <property type="entry name" value="IRON-SULFUR DOMAIN CONTAINING PROTEIN"/>
    <property type="match status" value="1"/>
</dbReference>
<dbReference type="Pfam" id="PF19112">
    <property type="entry name" value="VanA_C"/>
    <property type="match status" value="1"/>
</dbReference>
<evidence type="ECO:0000256" key="3">
    <source>
        <dbReference type="ARBA" id="ARBA00023002"/>
    </source>
</evidence>
<dbReference type="SUPFAM" id="SSF55961">
    <property type="entry name" value="Bet v1-like"/>
    <property type="match status" value="1"/>
</dbReference>
<proteinExistence type="predicted"/>
<dbReference type="Pfam" id="PF00355">
    <property type="entry name" value="Rieske"/>
    <property type="match status" value="1"/>
</dbReference>
<dbReference type="RefSeq" id="WP_354441724.1">
    <property type="nucleotide sequence ID" value="NZ_JBEPSH010000002.1"/>
</dbReference>
<keyword evidence="1" id="KW-0001">2Fe-2S</keyword>
<accession>A0ABV2Q4G9</accession>
<dbReference type="InterPro" id="IPR015881">
    <property type="entry name" value="ARHD_Rieske_2Fe_2S"/>
</dbReference>
<dbReference type="InterPro" id="IPR036922">
    <property type="entry name" value="Rieske_2Fe-2S_sf"/>
</dbReference>